<keyword evidence="1" id="KW-1133">Transmembrane helix</keyword>
<evidence type="ECO:0000313" key="3">
    <source>
        <dbReference type="Proteomes" id="UP000295499"/>
    </source>
</evidence>
<feature type="transmembrane region" description="Helical" evidence="1">
    <location>
        <begin position="37"/>
        <end position="57"/>
    </location>
</feature>
<dbReference type="RefSeq" id="WP_133552982.1">
    <property type="nucleotide sequence ID" value="NZ_SNWM01000001.1"/>
</dbReference>
<dbReference type="Proteomes" id="UP000295499">
    <property type="component" value="Unassembled WGS sequence"/>
</dbReference>
<accession>A0A4R6IR76</accession>
<comment type="caution">
    <text evidence="2">The sequence shown here is derived from an EMBL/GenBank/DDBJ whole genome shotgun (WGS) entry which is preliminary data.</text>
</comment>
<organism evidence="2 3">
    <name type="scientific">Pedobacter duraquae</name>
    <dbReference type="NCBI Taxonomy" id="425511"/>
    <lineage>
        <taxon>Bacteria</taxon>
        <taxon>Pseudomonadati</taxon>
        <taxon>Bacteroidota</taxon>
        <taxon>Sphingobacteriia</taxon>
        <taxon>Sphingobacteriales</taxon>
        <taxon>Sphingobacteriaceae</taxon>
        <taxon>Pedobacter</taxon>
    </lineage>
</organism>
<dbReference type="EMBL" id="SNWM01000001">
    <property type="protein sequence ID" value="TDO24737.1"/>
    <property type="molecule type" value="Genomic_DNA"/>
</dbReference>
<dbReference type="AlphaFoldDB" id="A0A4R6IR76"/>
<evidence type="ECO:0000256" key="1">
    <source>
        <dbReference type="SAM" id="Phobius"/>
    </source>
</evidence>
<reference evidence="2 3" key="1">
    <citation type="submission" date="2019-03" db="EMBL/GenBank/DDBJ databases">
        <title>Genomic Encyclopedia of Archaeal and Bacterial Type Strains, Phase II (KMG-II): from individual species to whole genera.</title>
        <authorList>
            <person name="Goeker M."/>
        </authorList>
    </citation>
    <scope>NUCLEOTIDE SEQUENCE [LARGE SCALE GENOMIC DNA]</scope>
    <source>
        <strain evidence="2 3">DSM 19034</strain>
    </source>
</reference>
<keyword evidence="1" id="KW-0472">Membrane</keyword>
<sequence length="91" mass="10004">MTAKTVFIILFTAIITIFLVINTDAVEFNFLVDKVNISKLVVIGVCTLIGFVLGFIAGKPKRTYSSYDDHAEVVEVPAKSALSDEDKDYIS</sequence>
<feature type="transmembrane region" description="Helical" evidence="1">
    <location>
        <begin position="7"/>
        <end position="25"/>
    </location>
</feature>
<name>A0A4R6IR76_9SPHI</name>
<keyword evidence="1" id="KW-0812">Transmembrane</keyword>
<protein>
    <submittedName>
        <fullName evidence="2">Uncharacterized protein DUF1049</fullName>
    </submittedName>
</protein>
<evidence type="ECO:0000313" key="2">
    <source>
        <dbReference type="EMBL" id="TDO24737.1"/>
    </source>
</evidence>
<proteinExistence type="predicted"/>
<gene>
    <name evidence="2" type="ORF">CLV32_1030</name>
</gene>
<keyword evidence="3" id="KW-1185">Reference proteome</keyword>
<dbReference type="OrthoDB" id="798432at2"/>